<dbReference type="Proteomes" id="UP000184080">
    <property type="component" value="Unassembled WGS sequence"/>
</dbReference>
<keyword evidence="8" id="KW-0653">Protein transport</keyword>
<keyword evidence="12" id="KW-0282">Flagellum</keyword>
<dbReference type="STRING" id="1121298.SAMN05444401_1102"/>
<comment type="subcellular location">
    <subcellularLocation>
        <location evidence="1">Cell membrane</location>
        <topology evidence="1">Peripheral membrane protein</topology>
        <orientation evidence="1">Cytoplasmic side</orientation>
    </subcellularLocation>
</comment>
<dbReference type="GO" id="GO:0006935">
    <property type="term" value="P:chemotaxis"/>
    <property type="evidence" value="ECO:0007669"/>
    <property type="project" value="UniProtKB-KW"/>
</dbReference>
<evidence type="ECO:0000256" key="5">
    <source>
        <dbReference type="ARBA" id="ARBA00022475"/>
    </source>
</evidence>
<organism evidence="12 13">
    <name type="scientific">Clostridium amylolyticum</name>
    <dbReference type="NCBI Taxonomy" id="1121298"/>
    <lineage>
        <taxon>Bacteria</taxon>
        <taxon>Bacillati</taxon>
        <taxon>Bacillota</taxon>
        <taxon>Clostridia</taxon>
        <taxon>Eubacteriales</taxon>
        <taxon>Clostridiaceae</taxon>
        <taxon>Clostridium</taxon>
    </lineage>
</organism>
<keyword evidence="10" id="KW-1006">Bacterial flagellum protein export</keyword>
<keyword evidence="9" id="KW-0472">Membrane</keyword>
<dbReference type="GO" id="GO:0044781">
    <property type="term" value="P:bacterial-type flagellum organization"/>
    <property type="evidence" value="ECO:0007669"/>
    <property type="project" value="UniProtKB-KW"/>
</dbReference>
<feature type="coiled-coil region" evidence="11">
    <location>
        <begin position="20"/>
        <end position="97"/>
    </location>
</feature>
<comment type="similarity">
    <text evidence="2">Belongs to the FliJ family.</text>
</comment>
<evidence type="ECO:0000256" key="6">
    <source>
        <dbReference type="ARBA" id="ARBA00022500"/>
    </source>
</evidence>
<evidence type="ECO:0000256" key="4">
    <source>
        <dbReference type="ARBA" id="ARBA00022448"/>
    </source>
</evidence>
<keyword evidence="12" id="KW-0966">Cell projection</keyword>
<evidence type="ECO:0000256" key="7">
    <source>
        <dbReference type="ARBA" id="ARBA00022795"/>
    </source>
</evidence>
<sequence length="147" mass="17854">MESRFNFGLQKLLDIRIEKEEESKRTFQTAQREKIKAEERLTTLQSSYDKYNNIEKNETVITKKIKKNYLNALTITIDDAEKELENKDAHLIKCREDLKNKQIDRKTVEIIKEKKYNEFINEQNLMEQRQNDEFALYAFIRKNMERR</sequence>
<reference evidence="12 13" key="1">
    <citation type="submission" date="2016-11" db="EMBL/GenBank/DDBJ databases">
        <authorList>
            <person name="Jaros S."/>
            <person name="Januszkiewicz K."/>
            <person name="Wedrychowicz H."/>
        </authorList>
    </citation>
    <scope>NUCLEOTIDE SEQUENCE [LARGE SCALE GENOMIC DNA]</scope>
    <source>
        <strain evidence="12 13">DSM 21864</strain>
    </source>
</reference>
<evidence type="ECO:0000256" key="2">
    <source>
        <dbReference type="ARBA" id="ARBA00010004"/>
    </source>
</evidence>
<dbReference type="EMBL" id="FQZO01000001">
    <property type="protein sequence ID" value="SHI59619.1"/>
    <property type="molecule type" value="Genomic_DNA"/>
</dbReference>
<evidence type="ECO:0000256" key="9">
    <source>
        <dbReference type="ARBA" id="ARBA00023136"/>
    </source>
</evidence>
<keyword evidence="4" id="KW-0813">Transport</keyword>
<accession>A0A1M6CF29</accession>
<dbReference type="AlphaFoldDB" id="A0A1M6CF29"/>
<dbReference type="Pfam" id="PF02050">
    <property type="entry name" value="FliJ"/>
    <property type="match status" value="1"/>
</dbReference>
<dbReference type="OrthoDB" id="1707704at2"/>
<proteinExistence type="inferred from homology"/>
<evidence type="ECO:0000313" key="13">
    <source>
        <dbReference type="Proteomes" id="UP000184080"/>
    </source>
</evidence>
<evidence type="ECO:0000256" key="3">
    <source>
        <dbReference type="ARBA" id="ARBA00020392"/>
    </source>
</evidence>
<keyword evidence="12" id="KW-0969">Cilium</keyword>
<dbReference type="RefSeq" id="WP_073004382.1">
    <property type="nucleotide sequence ID" value="NZ_FQZO01000001.1"/>
</dbReference>
<keyword evidence="6" id="KW-0145">Chemotaxis</keyword>
<dbReference type="GO" id="GO:0005886">
    <property type="term" value="C:plasma membrane"/>
    <property type="evidence" value="ECO:0007669"/>
    <property type="project" value="UniProtKB-SubCell"/>
</dbReference>
<dbReference type="Gene3D" id="1.10.287.1700">
    <property type="match status" value="1"/>
</dbReference>
<evidence type="ECO:0000256" key="8">
    <source>
        <dbReference type="ARBA" id="ARBA00022927"/>
    </source>
</evidence>
<protein>
    <recommendedName>
        <fullName evidence="3">Flagellar FliJ protein</fullName>
    </recommendedName>
</protein>
<evidence type="ECO:0000256" key="11">
    <source>
        <dbReference type="SAM" id="Coils"/>
    </source>
</evidence>
<keyword evidence="5" id="KW-1003">Cell membrane</keyword>
<dbReference type="InterPro" id="IPR012823">
    <property type="entry name" value="Flagell_FliJ"/>
</dbReference>
<dbReference type="NCBIfam" id="TIGR02473">
    <property type="entry name" value="flagell_FliJ"/>
    <property type="match status" value="1"/>
</dbReference>
<dbReference type="GO" id="GO:0009288">
    <property type="term" value="C:bacterial-type flagellum"/>
    <property type="evidence" value="ECO:0007669"/>
    <property type="project" value="InterPro"/>
</dbReference>
<dbReference type="InterPro" id="IPR053716">
    <property type="entry name" value="Flag_assembly_chemotaxis_eff"/>
</dbReference>
<keyword evidence="13" id="KW-1185">Reference proteome</keyword>
<dbReference type="GO" id="GO:0015031">
    <property type="term" value="P:protein transport"/>
    <property type="evidence" value="ECO:0007669"/>
    <property type="project" value="UniProtKB-KW"/>
</dbReference>
<keyword evidence="7" id="KW-1005">Bacterial flagellum biogenesis</keyword>
<gene>
    <name evidence="12" type="ORF">SAMN05444401_1102</name>
</gene>
<evidence type="ECO:0000313" key="12">
    <source>
        <dbReference type="EMBL" id="SHI59619.1"/>
    </source>
</evidence>
<evidence type="ECO:0000256" key="1">
    <source>
        <dbReference type="ARBA" id="ARBA00004413"/>
    </source>
</evidence>
<evidence type="ECO:0000256" key="10">
    <source>
        <dbReference type="ARBA" id="ARBA00023225"/>
    </source>
</evidence>
<dbReference type="GO" id="GO:0071973">
    <property type="term" value="P:bacterial-type flagellum-dependent cell motility"/>
    <property type="evidence" value="ECO:0007669"/>
    <property type="project" value="InterPro"/>
</dbReference>
<name>A0A1M6CF29_9CLOT</name>
<keyword evidence="11" id="KW-0175">Coiled coil</keyword>